<evidence type="ECO:0000256" key="1">
    <source>
        <dbReference type="ARBA" id="ARBA00022614"/>
    </source>
</evidence>
<organism evidence="4 5">
    <name type="scientific">Pisum sativum</name>
    <name type="common">Garden pea</name>
    <name type="synonym">Lathyrus oleraceus</name>
    <dbReference type="NCBI Taxonomy" id="3888"/>
    <lineage>
        <taxon>Eukaryota</taxon>
        <taxon>Viridiplantae</taxon>
        <taxon>Streptophyta</taxon>
        <taxon>Embryophyta</taxon>
        <taxon>Tracheophyta</taxon>
        <taxon>Spermatophyta</taxon>
        <taxon>Magnoliopsida</taxon>
        <taxon>eudicotyledons</taxon>
        <taxon>Gunneridae</taxon>
        <taxon>Pentapetalae</taxon>
        <taxon>rosids</taxon>
        <taxon>fabids</taxon>
        <taxon>Fabales</taxon>
        <taxon>Fabaceae</taxon>
        <taxon>Papilionoideae</taxon>
        <taxon>50 kb inversion clade</taxon>
        <taxon>NPAAA clade</taxon>
        <taxon>Hologalegina</taxon>
        <taxon>IRL clade</taxon>
        <taxon>Fabeae</taxon>
        <taxon>Lathyrus</taxon>
    </lineage>
</organism>
<dbReference type="SUPFAM" id="SSF52058">
    <property type="entry name" value="L domain-like"/>
    <property type="match status" value="1"/>
</dbReference>
<dbReference type="InterPro" id="IPR003591">
    <property type="entry name" value="Leu-rich_rpt_typical-subtyp"/>
</dbReference>
<sequence>MKSLIFLDLSFCNLSIVPDAIGELRHLERLNLEGNNFVSLPSSMGSLYSLAYLNLTHCTKLQSLPDLKLCATCSSGGSYFKMISGTHNHRSGLYIYNCPLLKIGEKSQDLAVSWLHNLAQSPHHFRGGFDIIVPGENIPDRFDRKFKGRARVRVRNYMRMYKDWIGCVFGVVFEGPKFGSSHHSDSWAQHCCLYLSFENEETEETFDIPIRLDLNSVALSNEKHTWLIYISRPHCHFVSTGATITFKAHRDLKLLNSGIQMVWNKDFSSTTLEMGTNIFNGPKFVGNNYASLSSRSRSRPEIQLPYDWRDADEEEKPEIQLRHNLGVAEEEKRPRIQLPYNWYVTEEDEDERRGVNVHLSSSSLTSFQSGRNS</sequence>
<reference evidence="4 5" key="1">
    <citation type="journal article" date="2022" name="Nat. Genet.">
        <title>Improved pea reference genome and pan-genome highlight genomic features and evolutionary characteristics.</title>
        <authorList>
            <person name="Yang T."/>
            <person name="Liu R."/>
            <person name="Luo Y."/>
            <person name="Hu S."/>
            <person name="Wang D."/>
            <person name="Wang C."/>
            <person name="Pandey M.K."/>
            <person name="Ge S."/>
            <person name="Xu Q."/>
            <person name="Li N."/>
            <person name="Li G."/>
            <person name="Huang Y."/>
            <person name="Saxena R.K."/>
            <person name="Ji Y."/>
            <person name="Li M."/>
            <person name="Yan X."/>
            <person name="He Y."/>
            <person name="Liu Y."/>
            <person name="Wang X."/>
            <person name="Xiang C."/>
            <person name="Varshney R.K."/>
            <person name="Ding H."/>
            <person name="Gao S."/>
            <person name="Zong X."/>
        </authorList>
    </citation>
    <scope>NUCLEOTIDE SEQUENCE [LARGE SCALE GENOMIC DNA]</scope>
    <source>
        <strain evidence="4 5">cv. Zhongwan 6</strain>
    </source>
</reference>
<dbReference type="InterPro" id="IPR032675">
    <property type="entry name" value="LRR_dom_sf"/>
</dbReference>
<evidence type="ECO:0000313" key="4">
    <source>
        <dbReference type="EMBL" id="KAI5412235.1"/>
    </source>
</evidence>
<dbReference type="PANTHER" id="PTHR47186">
    <property type="entry name" value="LEUCINE-RICH REPEAT-CONTAINING PROTEIN 57"/>
    <property type="match status" value="1"/>
</dbReference>
<evidence type="ECO:0000256" key="3">
    <source>
        <dbReference type="SAM" id="MobiDB-lite"/>
    </source>
</evidence>
<dbReference type="Gramene" id="Psat05G0705000-T1">
    <property type="protein sequence ID" value="KAI5412235.1"/>
    <property type="gene ID" value="KIW84_057050"/>
</dbReference>
<dbReference type="SMART" id="SM00369">
    <property type="entry name" value="LRR_TYP"/>
    <property type="match status" value="2"/>
</dbReference>
<evidence type="ECO:0000256" key="2">
    <source>
        <dbReference type="ARBA" id="ARBA00022737"/>
    </source>
</evidence>
<dbReference type="Gene3D" id="3.80.10.10">
    <property type="entry name" value="Ribonuclease Inhibitor"/>
    <property type="match status" value="1"/>
</dbReference>
<proteinExistence type="predicted"/>
<dbReference type="PANTHER" id="PTHR47186:SF3">
    <property type="entry name" value="OS09G0267800 PROTEIN"/>
    <property type="match status" value="1"/>
</dbReference>
<dbReference type="Proteomes" id="UP001058974">
    <property type="component" value="Chromosome 5"/>
</dbReference>
<dbReference type="OrthoDB" id="1431611at2759"/>
<protein>
    <submittedName>
        <fullName evidence="4">Uncharacterized protein</fullName>
    </submittedName>
</protein>
<dbReference type="AlphaFoldDB" id="A0A9D5ANC2"/>
<dbReference type="InterPro" id="IPR001611">
    <property type="entry name" value="Leu-rich_rpt"/>
</dbReference>
<keyword evidence="1" id="KW-0433">Leucine-rich repeat</keyword>
<keyword evidence="5" id="KW-1185">Reference proteome</keyword>
<feature type="region of interest" description="Disordered" evidence="3">
    <location>
        <begin position="349"/>
        <end position="373"/>
    </location>
</feature>
<keyword evidence="2" id="KW-0677">Repeat</keyword>
<name>A0A9D5ANC2_PEA</name>
<evidence type="ECO:0000313" key="5">
    <source>
        <dbReference type="Proteomes" id="UP001058974"/>
    </source>
</evidence>
<feature type="compositionally biased region" description="Low complexity" evidence="3">
    <location>
        <begin position="360"/>
        <end position="373"/>
    </location>
</feature>
<accession>A0A9D5ANC2</accession>
<dbReference type="EMBL" id="JAMSHJ010000005">
    <property type="protein sequence ID" value="KAI5412235.1"/>
    <property type="molecule type" value="Genomic_DNA"/>
</dbReference>
<dbReference type="Pfam" id="PF00560">
    <property type="entry name" value="LRR_1"/>
    <property type="match status" value="2"/>
</dbReference>
<gene>
    <name evidence="4" type="ORF">KIW84_057050</name>
</gene>
<comment type="caution">
    <text evidence="4">The sequence shown here is derived from an EMBL/GenBank/DDBJ whole genome shotgun (WGS) entry which is preliminary data.</text>
</comment>